<dbReference type="InterPro" id="IPR006439">
    <property type="entry name" value="HAD-SF_hydro_IA"/>
</dbReference>
<dbReference type="InterPro" id="IPR036412">
    <property type="entry name" value="HAD-like_sf"/>
</dbReference>
<reference evidence="2" key="1">
    <citation type="journal article" date="2019" name="Int. J. Syst. Evol. Microbiol.">
        <title>The Global Catalogue of Microorganisms (GCM) 10K type strain sequencing project: providing services to taxonomists for standard genome sequencing and annotation.</title>
        <authorList>
            <consortium name="The Broad Institute Genomics Platform"/>
            <consortium name="The Broad Institute Genome Sequencing Center for Infectious Disease"/>
            <person name="Wu L."/>
            <person name="Ma J."/>
        </authorList>
    </citation>
    <scope>NUCLEOTIDE SEQUENCE [LARGE SCALE GENOMIC DNA]</scope>
    <source>
        <strain evidence="2">JCM 18541</strain>
    </source>
</reference>
<dbReference type="PANTHER" id="PTHR18901:SF38">
    <property type="entry name" value="PSEUDOURIDINE-5'-PHOSPHATASE"/>
    <property type="match status" value="1"/>
</dbReference>
<dbReference type="PANTHER" id="PTHR18901">
    <property type="entry name" value="2-DEOXYGLUCOSE-6-PHOSPHATE PHOSPHATASE 2"/>
    <property type="match status" value="1"/>
</dbReference>
<dbReference type="SUPFAM" id="SSF56784">
    <property type="entry name" value="HAD-like"/>
    <property type="match status" value="1"/>
</dbReference>
<dbReference type="InterPro" id="IPR041492">
    <property type="entry name" value="HAD_2"/>
</dbReference>
<comment type="caution">
    <text evidence="1">The sequence shown here is derived from an EMBL/GenBank/DDBJ whole genome shotgun (WGS) entry which is preliminary data.</text>
</comment>
<dbReference type="NCBIfam" id="TIGR01509">
    <property type="entry name" value="HAD-SF-IA-v3"/>
    <property type="match status" value="1"/>
</dbReference>
<dbReference type="SFLD" id="SFLDG01135">
    <property type="entry name" value="C1.5.6:_HAD__Beta-PGM__Phospha"/>
    <property type="match status" value="1"/>
</dbReference>
<dbReference type="CDD" id="cd07505">
    <property type="entry name" value="HAD_BPGM-like"/>
    <property type="match status" value="1"/>
</dbReference>
<proteinExistence type="predicted"/>
<organism evidence="1 2">
    <name type="scientific">Rothia endophytica</name>
    <dbReference type="NCBI Taxonomy" id="1324766"/>
    <lineage>
        <taxon>Bacteria</taxon>
        <taxon>Bacillati</taxon>
        <taxon>Actinomycetota</taxon>
        <taxon>Actinomycetes</taxon>
        <taxon>Micrococcales</taxon>
        <taxon>Micrococcaceae</taxon>
        <taxon>Rothia</taxon>
    </lineage>
</organism>
<keyword evidence="1" id="KW-0378">Hydrolase</keyword>
<accession>A0ABP9B1K7</accession>
<gene>
    <name evidence="1" type="ORF">GCM10023352_03090</name>
</gene>
<dbReference type="InterPro" id="IPR023214">
    <property type="entry name" value="HAD_sf"/>
</dbReference>
<dbReference type="PRINTS" id="PR00413">
    <property type="entry name" value="HADHALOGNASE"/>
</dbReference>
<sequence length="217" mass="22845">MSRLEAIFFDHDGTLVDTEPLWAEAKAALAADYGKTWTEEDSLACLGRPATVTFERMHALGIDAPADELYASLKEKMGVLLSEATITLLEGIPELLDEVAAAGVPAGIVTNATTAVAQRTANLGPEGLFSTIVSDEHVTQAKPNPEPYLLAAKNLGVDPANCVAIEDSDSGTQSAVDAGMKVVVVPGLLSVPKNLGHARMEHSELSLAKIRALVDED</sequence>
<dbReference type="Proteomes" id="UP001500187">
    <property type="component" value="Unassembled WGS sequence"/>
</dbReference>
<dbReference type="RefSeq" id="WP_251379390.1">
    <property type="nucleotide sequence ID" value="NZ_BAABKP010000001.1"/>
</dbReference>
<keyword evidence="2" id="KW-1185">Reference proteome</keyword>
<dbReference type="Gene3D" id="3.40.50.1000">
    <property type="entry name" value="HAD superfamily/HAD-like"/>
    <property type="match status" value="1"/>
</dbReference>
<dbReference type="InterPro" id="IPR023198">
    <property type="entry name" value="PGP-like_dom2"/>
</dbReference>
<dbReference type="SFLD" id="SFLDS00003">
    <property type="entry name" value="Haloacid_Dehalogenase"/>
    <property type="match status" value="1"/>
</dbReference>
<dbReference type="GO" id="GO:0016787">
    <property type="term" value="F:hydrolase activity"/>
    <property type="evidence" value="ECO:0007669"/>
    <property type="project" value="UniProtKB-KW"/>
</dbReference>
<evidence type="ECO:0000313" key="1">
    <source>
        <dbReference type="EMBL" id="GAA4788679.1"/>
    </source>
</evidence>
<dbReference type="Gene3D" id="1.10.150.240">
    <property type="entry name" value="Putative phosphatase, domain 2"/>
    <property type="match status" value="1"/>
</dbReference>
<name>A0ABP9B1K7_9MICC</name>
<evidence type="ECO:0000313" key="2">
    <source>
        <dbReference type="Proteomes" id="UP001500187"/>
    </source>
</evidence>
<dbReference type="EMBL" id="BAABKP010000001">
    <property type="protein sequence ID" value="GAA4788679.1"/>
    <property type="molecule type" value="Genomic_DNA"/>
</dbReference>
<dbReference type="SFLD" id="SFLDG01129">
    <property type="entry name" value="C1.5:_HAD__Beta-PGM__Phosphata"/>
    <property type="match status" value="1"/>
</dbReference>
<dbReference type="NCBIfam" id="TIGR01549">
    <property type="entry name" value="HAD-SF-IA-v1"/>
    <property type="match status" value="1"/>
</dbReference>
<dbReference type="Pfam" id="PF13419">
    <property type="entry name" value="HAD_2"/>
    <property type="match status" value="1"/>
</dbReference>
<protein>
    <submittedName>
        <fullName evidence="1">HAD family hydrolase</fullName>
    </submittedName>
</protein>